<evidence type="ECO:0000313" key="1">
    <source>
        <dbReference type="EMBL" id="HIZ15095.1"/>
    </source>
</evidence>
<evidence type="ECO:0000313" key="2">
    <source>
        <dbReference type="Proteomes" id="UP000824014"/>
    </source>
</evidence>
<organism evidence="1 2">
    <name type="scientific">Candidatus Tidjanibacter faecipullorum</name>
    <dbReference type="NCBI Taxonomy" id="2838766"/>
    <lineage>
        <taxon>Bacteria</taxon>
        <taxon>Pseudomonadati</taxon>
        <taxon>Bacteroidota</taxon>
        <taxon>Bacteroidia</taxon>
        <taxon>Bacteroidales</taxon>
        <taxon>Rikenellaceae</taxon>
        <taxon>Tidjanibacter</taxon>
    </lineage>
</organism>
<sequence length="357" mass="39382">MDKRCVIASAISDNALARAFSELVAERWDDRDLTPLLPYLVDSCTPAVLPYLADQFDVAGLQGFAVAETEAQQRDLIKRSIALHKYLGTPWAIREACRTVGFPVVLLEEGVTATPDGPADPDDWARFRVLVEGDTTRYITAEAACRLRRFVESYKNERSHLVDLGFWHTFSDRLLREESAPHEELEVLHLSMVPNPVILTPKGTAVTVAVEANAPWAIGATSCDWGDGSGDRLTLDFTGEAGSSRLVVTSDPYVASPTGWGRAYSAAYGPAYHLPEGLYDRELRVDILTTDGRRFGRLTIRQRAGRNNAYSRAYSNAYNLFDHAPYVRVDAPDIALGASGEESVEVQVSSNTAWKIE</sequence>
<dbReference type="InterPro" id="IPR006521">
    <property type="entry name" value="Tail_protein_I"/>
</dbReference>
<reference evidence="1" key="1">
    <citation type="journal article" date="2021" name="PeerJ">
        <title>Extensive microbial diversity within the chicken gut microbiome revealed by metagenomics and culture.</title>
        <authorList>
            <person name="Gilroy R."/>
            <person name="Ravi A."/>
            <person name="Getino M."/>
            <person name="Pursley I."/>
            <person name="Horton D.L."/>
            <person name="Alikhan N.F."/>
            <person name="Baker D."/>
            <person name="Gharbi K."/>
            <person name="Hall N."/>
            <person name="Watson M."/>
            <person name="Adriaenssens E.M."/>
            <person name="Foster-Nyarko E."/>
            <person name="Jarju S."/>
            <person name="Secka A."/>
            <person name="Antonio M."/>
            <person name="Oren A."/>
            <person name="Chaudhuri R.R."/>
            <person name="La Ragione R."/>
            <person name="Hildebrand F."/>
            <person name="Pallen M.J."/>
        </authorList>
    </citation>
    <scope>NUCLEOTIDE SEQUENCE</scope>
    <source>
        <strain evidence="1">ChiHjej11B10-19426</strain>
    </source>
</reference>
<dbReference type="EMBL" id="DXCC01000012">
    <property type="protein sequence ID" value="HIZ15095.1"/>
    <property type="molecule type" value="Genomic_DNA"/>
</dbReference>
<dbReference type="AlphaFoldDB" id="A0A9D2DDK1"/>
<name>A0A9D2DDK1_9BACT</name>
<accession>A0A9D2DDK1</accession>
<proteinExistence type="predicted"/>
<protein>
    <submittedName>
        <fullName evidence="1">Phage tail protein</fullName>
    </submittedName>
</protein>
<gene>
    <name evidence="1" type="ORF">H9816_04205</name>
</gene>
<reference evidence="1" key="2">
    <citation type="submission" date="2021-04" db="EMBL/GenBank/DDBJ databases">
        <authorList>
            <person name="Gilroy R."/>
        </authorList>
    </citation>
    <scope>NUCLEOTIDE SEQUENCE</scope>
    <source>
        <strain evidence="1">ChiHjej11B10-19426</strain>
    </source>
</reference>
<dbReference type="Pfam" id="PF09684">
    <property type="entry name" value="Tail_P2_I"/>
    <property type="match status" value="1"/>
</dbReference>
<dbReference type="Proteomes" id="UP000824014">
    <property type="component" value="Unassembled WGS sequence"/>
</dbReference>
<comment type="caution">
    <text evidence="1">The sequence shown here is derived from an EMBL/GenBank/DDBJ whole genome shotgun (WGS) entry which is preliminary data.</text>
</comment>